<gene>
    <name evidence="1" type="ORF">ABN16_00875</name>
</gene>
<reference evidence="1 2" key="1">
    <citation type="submission" date="2015-07" db="EMBL/GenBank/DDBJ databases">
        <title>Lactobacillus korensis/26-25/ whole genome sequencing.</title>
        <authorList>
            <person name="Kim M.K."/>
            <person name="Im W.-T."/>
            <person name="Srinivasan S."/>
            <person name="Lee J.-J."/>
        </authorList>
    </citation>
    <scope>NUCLEOTIDE SEQUENCE [LARGE SCALE GENOMIC DNA]</scope>
    <source>
        <strain evidence="1 2">26-25</strain>
    </source>
</reference>
<evidence type="ECO:0000313" key="1">
    <source>
        <dbReference type="EMBL" id="AKP63686.1"/>
    </source>
</evidence>
<evidence type="ECO:0000313" key="2">
    <source>
        <dbReference type="Proteomes" id="UP000036000"/>
    </source>
</evidence>
<dbReference type="Pfam" id="PF10978">
    <property type="entry name" value="DUF2785"/>
    <property type="match status" value="1"/>
</dbReference>
<proteinExistence type="predicted"/>
<protein>
    <recommendedName>
        <fullName evidence="3">DUF2785 domain-containing protein</fullName>
    </recommendedName>
</protein>
<dbReference type="Proteomes" id="UP000036000">
    <property type="component" value="Chromosome"/>
</dbReference>
<sequence>MDEQIGAVMQQLATLNEQVRNGEVYQSLGTRLGKVMDGIHRQRRTPVTLPDDDDGVKDILTELTRQLGENVPVTLSREKLGILVDHLSSTDPQIRYNGINFSVYDALQQDALDSAQMKYLFERLTQQDDLFDHILEPANAAVFGRSARLALLAVLLHFMDPINARDVDLRPIVLLTATYICLETDTRGFVNHQGWAHAYTAITDLLAVLAGNSDLPRADKLFLLVTLMERLKRLTTPLIYGENDRMATYLVELANRHPLYETTFLMTLKQWRQQVAYKRRPDTIAGWNQFFNRKRLVDALRLHQDLPAKLRDYLNSTIDFLG</sequence>
<evidence type="ECO:0008006" key="3">
    <source>
        <dbReference type="Google" id="ProtNLM"/>
    </source>
</evidence>
<accession>A0AAC8UTL4</accession>
<dbReference type="InterPro" id="IPR021247">
    <property type="entry name" value="DUF2785"/>
</dbReference>
<dbReference type="AlphaFoldDB" id="A0AAC8UTL4"/>
<keyword evidence="2" id="KW-1185">Reference proteome</keyword>
<dbReference type="RefSeq" id="WP_048732161.1">
    <property type="nucleotide sequence ID" value="NZ_CP012033.1"/>
</dbReference>
<dbReference type="EMBL" id="CP012033">
    <property type="protein sequence ID" value="AKP63686.1"/>
    <property type="molecule type" value="Genomic_DNA"/>
</dbReference>
<dbReference type="KEGG" id="lko:ABN16_00875"/>
<organism evidence="1 2">
    <name type="scientific">Levilactobacillus koreensis</name>
    <dbReference type="NCBI Taxonomy" id="637971"/>
    <lineage>
        <taxon>Bacteria</taxon>
        <taxon>Bacillati</taxon>
        <taxon>Bacillota</taxon>
        <taxon>Bacilli</taxon>
        <taxon>Lactobacillales</taxon>
        <taxon>Lactobacillaceae</taxon>
        <taxon>Levilactobacillus</taxon>
    </lineage>
</organism>
<name>A0AAC8UTL4_9LACO</name>